<dbReference type="GO" id="GO:0016567">
    <property type="term" value="P:protein ubiquitination"/>
    <property type="evidence" value="ECO:0007669"/>
    <property type="project" value="UniProtKB-UniPathway"/>
</dbReference>
<evidence type="ECO:0000313" key="7">
    <source>
        <dbReference type="RefSeq" id="XP_031418481.1"/>
    </source>
</evidence>
<dbReference type="InterPro" id="IPR036770">
    <property type="entry name" value="Ankyrin_rpt-contain_sf"/>
</dbReference>
<evidence type="ECO:0000256" key="2">
    <source>
        <dbReference type="ARBA" id="ARBA00022737"/>
    </source>
</evidence>
<reference evidence="7" key="1">
    <citation type="submission" date="2025-08" db="UniProtKB">
        <authorList>
            <consortium name="RefSeq"/>
        </authorList>
    </citation>
    <scope>IDENTIFICATION</scope>
</reference>
<evidence type="ECO:0000313" key="6">
    <source>
        <dbReference type="Proteomes" id="UP000515152"/>
    </source>
</evidence>
<dbReference type="RefSeq" id="XP_031418481.1">
    <property type="nucleotide sequence ID" value="XM_031562621.2"/>
</dbReference>
<dbReference type="PANTHER" id="PTHR24198:SF187">
    <property type="entry name" value="ANKYRIN REPEAT AND SOCS BOX CONTAINING 15"/>
    <property type="match status" value="1"/>
</dbReference>
<evidence type="ECO:0000259" key="5">
    <source>
        <dbReference type="PROSITE" id="PS50225"/>
    </source>
</evidence>
<dbReference type="SMART" id="SM00969">
    <property type="entry name" value="SOCS_box"/>
    <property type="match status" value="1"/>
</dbReference>
<dbReference type="InterPro" id="IPR002110">
    <property type="entry name" value="Ankyrin_rpt"/>
</dbReference>
<dbReference type="UniPathway" id="UPA00143"/>
<keyword evidence="3 4" id="KW-0040">ANK repeat</keyword>
<sequence length="573" mass="63409">MDNTEDINDEDLLDYDIQMNIQESCQNSACSESSSCENLKILDAIDRGDLFLLQELSDVPAAFTEVDSRGWFPLHKAAVQPSPQVLELVLHASYRLNLEERTMDGETALILATQAALVNNVRMMLVQGASPDRTNDKNESPLLLAVRMDLFDVAVTLISRGASVNQHCLKKWTAVHEAAKVGCTDILQLLLAHGGNLSETDQHGVTPMAVAAEYGQTEVLEILIQNGGDVNARAPNGDTVLYDAAGSGNPDCIDLLLQHGANPNIASLSLQLPIHRAAYEGHYLALRIFIPITTRKALRLSGQSPVHSAADGGHVQCLELLVRKGFNVNAPLGTHISENYGDLRRSALFFAISNGDVTCSEMLLNAGAKPDLDPLSCLLVAVRAGRYEIVKLLLAKQADVNCYLTVFSDTVFPTALQYCLRDEIMMRLLLNNGYKADKCFSCHHDSTWGSDGEDADCRPGRKIPFCDFISVSWLQAGRAVRMLLDYVRHVCICSKLKLILENHKEWPEICHILGNPRSLSHLCRLAIRSPMTPQRLADPKTMDLLLLPQRLKDYVMYKEHDLYYDIICSNESN</sequence>
<dbReference type="FunFam" id="1.10.750.20:FF:000001">
    <property type="entry name" value="Ankyrin repeat and SOCS box containing 1"/>
    <property type="match status" value="1"/>
</dbReference>
<dbReference type="SMART" id="SM00248">
    <property type="entry name" value="ANK"/>
    <property type="match status" value="10"/>
</dbReference>
<dbReference type="Pfam" id="PF12796">
    <property type="entry name" value="Ank_2"/>
    <property type="match status" value="3"/>
</dbReference>
<dbReference type="PROSITE" id="PS50088">
    <property type="entry name" value="ANK_REPEAT"/>
    <property type="match status" value="5"/>
</dbReference>
<organism evidence="6 7">
    <name type="scientific">Clupea harengus</name>
    <name type="common">Atlantic herring</name>
    <dbReference type="NCBI Taxonomy" id="7950"/>
    <lineage>
        <taxon>Eukaryota</taxon>
        <taxon>Metazoa</taxon>
        <taxon>Chordata</taxon>
        <taxon>Craniata</taxon>
        <taxon>Vertebrata</taxon>
        <taxon>Euteleostomi</taxon>
        <taxon>Actinopterygii</taxon>
        <taxon>Neopterygii</taxon>
        <taxon>Teleostei</taxon>
        <taxon>Clupei</taxon>
        <taxon>Clupeiformes</taxon>
        <taxon>Clupeoidei</taxon>
        <taxon>Clupeidae</taxon>
        <taxon>Clupea</taxon>
    </lineage>
</organism>
<dbReference type="SUPFAM" id="SSF158235">
    <property type="entry name" value="SOCS box-like"/>
    <property type="match status" value="1"/>
</dbReference>
<dbReference type="PANTHER" id="PTHR24198">
    <property type="entry name" value="ANKYRIN REPEAT AND PROTEIN KINASE DOMAIN-CONTAINING PROTEIN"/>
    <property type="match status" value="1"/>
</dbReference>
<evidence type="ECO:0000256" key="4">
    <source>
        <dbReference type="PROSITE-ProRule" id="PRU00023"/>
    </source>
</evidence>
<dbReference type="AlphaFoldDB" id="A0A6P8F2T9"/>
<feature type="repeat" description="ANK" evidence="4">
    <location>
        <begin position="203"/>
        <end position="235"/>
    </location>
</feature>
<feature type="domain" description="SOCS box" evidence="5">
    <location>
        <begin position="515"/>
        <end position="561"/>
    </location>
</feature>
<dbReference type="PROSITE" id="PS50225">
    <property type="entry name" value="SOCS"/>
    <property type="match status" value="1"/>
</dbReference>
<proteinExistence type="predicted"/>
<feature type="repeat" description="ANK" evidence="4">
    <location>
        <begin position="236"/>
        <end position="268"/>
    </location>
</feature>
<dbReference type="Pfam" id="PF07525">
    <property type="entry name" value="SOCS_box"/>
    <property type="match status" value="1"/>
</dbReference>
<name>A0A6P8F2T9_CLUHA</name>
<accession>A0A6P8F2T9</accession>
<dbReference type="InterPro" id="IPR036036">
    <property type="entry name" value="SOCS_box-like_dom_sf"/>
</dbReference>
<dbReference type="PROSITE" id="PS50297">
    <property type="entry name" value="ANK_REP_REGION"/>
    <property type="match status" value="4"/>
</dbReference>
<feature type="repeat" description="ANK" evidence="4">
    <location>
        <begin position="170"/>
        <end position="202"/>
    </location>
</feature>
<keyword evidence="6" id="KW-1185">Reference proteome</keyword>
<dbReference type="PRINTS" id="PR01415">
    <property type="entry name" value="ANKYRIN"/>
</dbReference>
<dbReference type="GO" id="GO:0035556">
    <property type="term" value="P:intracellular signal transduction"/>
    <property type="evidence" value="ECO:0007669"/>
    <property type="project" value="InterPro"/>
</dbReference>
<dbReference type="SUPFAM" id="SSF48403">
    <property type="entry name" value="Ankyrin repeat"/>
    <property type="match status" value="1"/>
</dbReference>
<dbReference type="Gene3D" id="1.10.750.20">
    <property type="entry name" value="SOCS box"/>
    <property type="match status" value="1"/>
</dbReference>
<comment type="pathway">
    <text evidence="1">Protein modification; protein ubiquitination.</text>
</comment>
<dbReference type="InterPro" id="IPR001496">
    <property type="entry name" value="SOCS_box"/>
</dbReference>
<feature type="repeat" description="ANK" evidence="4">
    <location>
        <begin position="301"/>
        <end position="330"/>
    </location>
</feature>
<dbReference type="Pfam" id="PF00023">
    <property type="entry name" value="Ank"/>
    <property type="match status" value="1"/>
</dbReference>
<gene>
    <name evidence="7" type="primary">LOC105901940</name>
</gene>
<dbReference type="OrthoDB" id="20872at2759"/>
<dbReference type="Gene3D" id="1.25.40.20">
    <property type="entry name" value="Ankyrin repeat-containing domain"/>
    <property type="match status" value="3"/>
</dbReference>
<feature type="repeat" description="ANK" evidence="4">
    <location>
        <begin position="104"/>
        <end position="136"/>
    </location>
</feature>
<dbReference type="KEGG" id="char:105901940"/>
<dbReference type="GeneID" id="105901940"/>
<protein>
    <submittedName>
        <fullName evidence="7">Ankyrin repeat and SOCS box protein 15-like</fullName>
    </submittedName>
</protein>
<keyword evidence="2" id="KW-0677">Repeat</keyword>
<dbReference type="Proteomes" id="UP000515152">
    <property type="component" value="Chromosome 3"/>
</dbReference>
<evidence type="ECO:0000256" key="3">
    <source>
        <dbReference type="ARBA" id="ARBA00023043"/>
    </source>
</evidence>
<dbReference type="GO" id="GO:0005737">
    <property type="term" value="C:cytoplasm"/>
    <property type="evidence" value="ECO:0007669"/>
    <property type="project" value="TreeGrafter"/>
</dbReference>
<evidence type="ECO:0000256" key="1">
    <source>
        <dbReference type="ARBA" id="ARBA00004906"/>
    </source>
</evidence>